<sequence length="180" mass="20840">VDKMYYSVPYQYIKDKVDVRITETTIEIFYHHNRIASHRRLHGRSGQYSTVTEHMPPDHQKYLEWNGDRFRRWADSIGINTRKVVDAILTSGRVEQQTYRSCMGLLKLAEKHSPARLEEACNRALLYSRTPSYKSIKNLLAAMKEDAPFLSQNLESPSSKTEAQTHGITRGARYYGGKRS</sequence>
<dbReference type="Proteomes" id="UP000813420">
    <property type="component" value="Unassembled WGS sequence"/>
</dbReference>
<feature type="compositionally biased region" description="Polar residues" evidence="1">
    <location>
        <begin position="151"/>
        <end position="167"/>
    </location>
</feature>
<feature type="domain" description="Transposase for insertion sequence element IS21-like C-terminal" evidence="2">
    <location>
        <begin position="1"/>
        <end position="47"/>
    </location>
</feature>
<evidence type="ECO:0000313" key="4">
    <source>
        <dbReference type="Proteomes" id="UP000813420"/>
    </source>
</evidence>
<comment type="caution">
    <text evidence="3">The sequence shown here is derived from an EMBL/GenBank/DDBJ whole genome shotgun (WGS) entry which is preliminary data.</text>
</comment>
<evidence type="ECO:0000256" key="1">
    <source>
        <dbReference type="SAM" id="MobiDB-lite"/>
    </source>
</evidence>
<dbReference type="EMBL" id="DYXE01000094">
    <property type="protein sequence ID" value="HJH50978.1"/>
    <property type="molecule type" value="Genomic_DNA"/>
</dbReference>
<accession>A0A9D2W085</accession>
<evidence type="ECO:0000259" key="2">
    <source>
        <dbReference type="Pfam" id="PF22483"/>
    </source>
</evidence>
<dbReference type="AlphaFoldDB" id="A0A9D2W085"/>
<dbReference type="Pfam" id="PF22483">
    <property type="entry name" value="Mu-transpos_C_2"/>
    <property type="match status" value="1"/>
</dbReference>
<protein>
    <submittedName>
        <fullName evidence="3">IS21 family transposase</fullName>
    </submittedName>
</protein>
<feature type="region of interest" description="Disordered" evidence="1">
    <location>
        <begin position="151"/>
        <end position="180"/>
    </location>
</feature>
<reference evidence="3" key="2">
    <citation type="submission" date="2021-09" db="EMBL/GenBank/DDBJ databases">
        <authorList>
            <person name="Gilroy R."/>
        </authorList>
    </citation>
    <scope>NUCLEOTIDE SEQUENCE</scope>
    <source>
        <strain evidence="3">USAMLcec4-12693</strain>
    </source>
</reference>
<evidence type="ECO:0000313" key="3">
    <source>
        <dbReference type="EMBL" id="HJH50978.1"/>
    </source>
</evidence>
<dbReference type="InterPro" id="IPR054353">
    <property type="entry name" value="IstA-like_C"/>
</dbReference>
<gene>
    <name evidence="3" type="ORF">K8V39_12060</name>
</gene>
<reference evidence="3" key="1">
    <citation type="journal article" date="2021" name="PeerJ">
        <title>Extensive microbial diversity within the chicken gut microbiome revealed by metagenomics and culture.</title>
        <authorList>
            <person name="Gilroy R."/>
            <person name="Ravi A."/>
            <person name="Getino M."/>
            <person name="Pursley I."/>
            <person name="Horton D.L."/>
            <person name="Alikhan N.F."/>
            <person name="Baker D."/>
            <person name="Gharbi K."/>
            <person name="Hall N."/>
            <person name="Watson M."/>
            <person name="Adriaenssens E.M."/>
            <person name="Foster-Nyarko E."/>
            <person name="Jarju S."/>
            <person name="Secka A."/>
            <person name="Antonio M."/>
            <person name="Oren A."/>
            <person name="Chaudhuri R.R."/>
            <person name="La Ragione R."/>
            <person name="Hildebrand F."/>
            <person name="Pallen M.J."/>
        </authorList>
    </citation>
    <scope>NUCLEOTIDE SEQUENCE</scope>
    <source>
        <strain evidence="3">USAMLcec4-12693</strain>
    </source>
</reference>
<feature type="non-terminal residue" evidence="3">
    <location>
        <position position="1"/>
    </location>
</feature>
<proteinExistence type="predicted"/>
<organism evidence="3 4">
    <name type="scientific">Merdimonas faecis</name>
    <dbReference type="NCBI Taxonomy" id="1653435"/>
    <lineage>
        <taxon>Bacteria</taxon>
        <taxon>Bacillati</taxon>
        <taxon>Bacillota</taxon>
        <taxon>Clostridia</taxon>
        <taxon>Lachnospirales</taxon>
        <taxon>Lachnospiraceae</taxon>
        <taxon>Merdimonas</taxon>
    </lineage>
</organism>
<name>A0A9D2W085_9FIRM</name>